<name>A0A669AZB7_ORENI</name>
<dbReference type="InterPro" id="IPR052035">
    <property type="entry name" value="ZnF_BED_domain_contain"/>
</dbReference>
<dbReference type="AlphaFoldDB" id="A0A669AZB7"/>
<dbReference type="InterPro" id="IPR008906">
    <property type="entry name" value="HATC_C_dom"/>
</dbReference>
<keyword evidence="2" id="KW-0732">Signal</keyword>
<protein>
    <recommendedName>
        <fullName evidence="3">HAT C-terminal dimerisation domain-containing protein</fullName>
    </recommendedName>
</protein>
<dbReference type="SUPFAM" id="SSF53098">
    <property type="entry name" value="Ribonuclease H-like"/>
    <property type="match status" value="1"/>
</dbReference>
<dbReference type="InParanoid" id="A0A669AZB7"/>
<feature type="region of interest" description="Disordered" evidence="1">
    <location>
        <begin position="314"/>
        <end position="352"/>
    </location>
</feature>
<feature type="chain" id="PRO_5025359278" description="HAT C-terminal dimerisation domain-containing protein" evidence="2">
    <location>
        <begin position="20"/>
        <end position="716"/>
    </location>
</feature>
<feature type="signal peptide" evidence="2">
    <location>
        <begin position="1"/>
        <end position="19"/>
    </location>
</feature>
<feature type="domain" description="HAT C-terminal dimerisation" evidence="3">
    <location>
        <begin position="631"/>
        <end position="698"/>
    </location>
</feature>
<dbReference type="Pfam" id="PF05699">
    <property type="entry name" value="Dimer_Tnp_hAT"/>
    <property type="match status" value="1"/>
</dbReference>
<sequence>MKCIFQVMFLLCLIMPAGGKYLRRVVCVAAPSTRSIMSTKVGRKRQSPIWDYFEYDSVLDKSNCLVMERDKICGTFLKGKNPTNLKVHLKNLHKKANLAYLEKVRENAQASCPETEANPRQGSGMHAETTPQKTLMQCFQRRPDGCWLVNSQEHHKREEALVNMFIETGISTQLSESIAFKNFSNSLEPKFRTPGAARVNCLIGAKVDIAKQKLKELIKEARKLTLCVDGWSKRGLTASFMGVSACFYHPPGGQVHHALPNLHRLEHPHTGEAIARCIDQTLEEWAVGKEKVLLVVTDNGANIVKAVRLLQNRRRTDDTNGSQDEQRAAGEGQHEMWMESESEESDTECEERGDFDLELQEYGESSKFHRMPCLAHTLQLTIKDAMKHPTADSVITKARKLVHAVRKSSVANEEMIKRCGKTLIRDCTTRWNSTFDMLRRLLETRAELNQLLEQLKMDTLLTSDWAKLENLVKLFEPFAIHTDQLQSDSQSLSQVVPCLLNLEAHLLTSPFRNPLAQVLLKSLRERFAGILNPDSTQFDATPAGACLLDPNVSLILQSLDTASLMKAAKSFVQNLAAQYNPRTTSQDDVNTAEPTETVTGVPPSVLQKYRFLASRIELNLSYVNQDGLFTEMEKYITEVKQGVFNETPLHFWKARQAVYPKLAPVALDLVSAPASQAFVERIFSVCGLLSSGLRNRTTTSLEQRVFLKSNKKLLLD</sequence>
<reference evidence="4" key="3">
    <citation type="submission" date="2025-09" db="UniProtKB">
        <authorList>
            <consortium name="Ensembl"/>
        </authorList>
    </citation>
    <scope>IDENTIFICATION</scope>
</reference>
<dbReference type="Proteomes" id="UP000005207">
    <property type="component" value="Linkage group LG3"/>
</dbReference>
<reference evidence="5" key="1">
    <citation type="submission" date="2012-01" db="EMBL/GenBank/DDBJ databases">
        <title>The Genome Sequence of Oreochromis niloticus (Nile Tilapia).</title>
        <authorList>
            <consortium name="Broad Institute Genome Assembly Team"/>
            <consortium name="Broad Institute Sequencing Platform"/>
            <person name="Di Palma F."/>
            <person name="Johnson J."/>
            <person name="Lander E.S."/>
            <person name="Lindblad-Toh K."/>
        </authorList>
    </citation>
    <scope>NUCLEOTIDE SEQUENCE [LARGE SCALE GENOMIC DNA]</scope>
</reference>
<evidence type="ECO:0000256" key="1">
    <source>
        <dbReference type="SAM" id="MobiDB-lite"/>
    </source>
</evidence>
<dbReference type="PANTHER" id="PTHR46481:SF4">
    <property type="entry name" value="ZINC FINGER BED DOMAIN-CONTAINING PROTEIN 4"/>
    <property type="match status" value="1"/>
</dbReference>
<evidence type="ECO:0000313" key="4">
    <source>
        <dbReference type="Ensembl" id="ENSONIP00000028470.1"/>
    </source>
</evidence>
<feature type="compositionally biased region" description="Acidic residues" evidence="1">
    <location>
        <begin position="338"/>
        <end position="349"/>
    </location>
</feature>
<evidence type="ECO:0000313" key="5">
    <source>
        <dbReference type="Proteomes" id="UP000005207"/>
    </source>
</evidence>
<keyword evidence="5" id="KW-1185">Reference proteome</keyword>
<feature type="compositionally biased region" description="Basic and acidic residues" evidence="1">
    <location>
        <begin position="314"/>
        <end position="337"/>
    </location>
</feature>
<evidence type="ECO:0000259" key="3">
    <source>
        <dbReference type="Pfam" id="PF05699"/>
    </source>
</evidence>
<accession>A0A669AZB7</accession>
<dbReference type="OMA" id="MWMESES"/>
<dbReference type="InterPro" id="IPR012337">
    <property type="entry name" value="RNaseH-like_sf"/>
</dbReference>
<organism evidence="4 5">
    <name type="scientific">Oreochromis niloticus</name>
    <name type="common">Nile tilapia</name>
    <name type="synonym">Tilapia nilotica</name>
    <dbReference type="NCBI Taxonomy" id="8128"/>
    <lineage>
        <taxon>Eukaryota</taxon>
        <taxon>Metazoa</taxon>
        <taxon>Chordata</taxon>
        <taxon>Craniata</taxon>
        <taxon>Vertebrata</taxon>
        <taxon>Euteleostomi</taxon>
        <taxon>Actinopterygii</taxon>
        <taxon>Neopterygii</taxon>
        <taxon>Teleostei</taxon>
        <taxon>Neoteleostei</taxon>
        <taxon>Acanthomorphata</taxon>
        <taxon>Ovalentaria</taxon>
        <taxon>Cichlomorphae</taxon>
        <taxon>Cichliformes</taxon>
        <taxon>Cichlidae</taxon>
        <taxon>African cichlids</taxon>
        <taxon>Pseudocrenilabrinae</taxon>
        <taxon>Oreochromini</taxon>
        <taxon>Oreochromis</taxon>
    </lineage>
</organism>
<dbReference type="Ensembl" id="ENSONIT00000072689.1">
    <property type="protein sequence ID" value="ENSONIP00000028470.1"/>
    <property type="gene ID" value="ENSONIG00000038676.1"/>
</dbReference>
<dbReference type="PANTHER" id="PTHR46481">
    <property type="entry name" value="ZINC FINGER BED DOMAIN-CONTAINING PROTEIN 4"/>
    <property type="match status" value="1"/>
</dbReference>
<evidence type="ECO:0000256" key="2">
    <source>
        <dbReference type="SAM" id="SignalP"/>
    </source>
</evidence>
<proteinExistence type="predicted"/>
<dbReference type="GeneTree" id="ENSGT00940000161131"/>
<dbReference type="GO" id="GO:0046983">
    <property type="term" value="F:protein dimerization activity"/>
    <property type="evidence" value="ECO:0007669"/>
    <property type="project" value="InterPro"/>
</dbReference>
<reference evidence="4" key="2">
    <citation type="submission" date="2025-08" db="UniProtKB">
        <authorList>
            <consortium name="Ensembl"/>
        </authorList>
    </citation>
    <scope>IDENTIFICATION</scope>
</reference>